<proteinExistence type="predicted"/>
<keyword evidence="1" id="KW-0472">Membrane</keyword>
<keyword evidence="1" id="KW-0812">Transmembrane</keyword>
<dbReference type="Proteomes" id="UP000314294">
    <property type="component" value="Unassembled WGS sequence"/>
</dbReference>
<keyword evidence="3" id="KW-1185">Reference proteome</keyword>
<evidence type="ECO:0000256" key="1">
    <source>
        <dbReference type="SAM" id="Phobius"/>
    </source>
</evidence>
<dbReference type="AlphaFoldDB" id="A0A4Z2G3N2"/>
<evidence type="ECO:0000313" key="2">
    <source>
        <dbReference type="EMBL" id="TNN47414.1"/>
    </source>
</evidence>
<gene>
    <name evidence="2" type="ORF">EYF80_042417</name>
</gene>
<organism evidence="2 3">
    <name type="scientific">Liparis tanakae</name>
    <name type="common">Tanaka's snailfish</name>
    <dbReference type="NCBI Taxonomy" id="230148"/>
    <lineage>
        <taxon>Eukaryota</taxon>
        <taxon>Metazoa</taxon>
        <taxon>Chordata</taxon>
        <taxon>Craniata</taxon>
        <taxon>Vertebrata</taxon>
        <taxon>Euteleostomi</taxon>
        <taxon>Actinopterygii</taxon>
        <taxon>Neopterygii</taxon>
        <taxon>Teleostei</taxon>
        <taxon>Neoteleostei</taxon>
        <taxon>Acanthomorphata</taxon>
        <taxon>Eupercaria</taxon>
        <taxon>Perciformes</taxon>
        <taxon>Cottioidei</taxon>
        <taxon>Cottales</taxon>
        <taxon>Liparidae</taxon>
        <taxon>Liparis</taxon>
    </lineage>
</organism>
<reference evidence="2 3" key="1">
    <citation type="submission" date="2019-03" db="EMBL/GenBank/DDBJ databases">
        <title>First draft genome of Liparis tanakae, snailfish: a comprehensive survey of snailfish specific genes.</title>
        <authorList>
            <person name="Kim W."/>
            <person name="Song I."/>
            <person name="Jeong J.-H."/>
            <person name="Kim D."/>
            <person name="Kim S."/>
            <person name="Ryu S."/>
            <person name="Song J.Y."/>
            <person name="Lee S.K."/>
        </authorList>
    </citation>
    <scope>NUCLEOTIDE SEQUENCE [LARGE SCALE GENOMIC DNA]</scope>
    <source>
        <tissue evidence="2">Muscle</tissue>
    </source>
</reference>
<accession>A0A4Z2G3N2</accession>
<keyword evidence="1" id="KW-1133">Transmembrane helix</keyword>
<name>A0A4Z2G3N2_9TELE</name>
<dbReference type="EMBL" id="SRLO01000744">
    <property type="protein sequence ID" value="TNN47414.1"/>
    <property type="molecule type" value="Genomic_DNA"/>
</dbReference>
<evidence type="ECO:0000313" key="3">
    <source>
        <dbReference type="Proteomes" id="UP000314294"/>
    </source>
</evidence>
<sequence>MVKYCWVSCERRMPSMICCTVVLLPCFSSTERYEPSMRFAAGLLQKLHRLLPFVLFVLLTHLEGGSLLLVFYVLVVGTVNAEYTVLRLVSYPVDLGVLQQELHDLGVASPGRKVQRRAQLAVQQVGITVPLLQEQLGGLRFAVPGRDHTHS</sequence>
<comment type="caution">
    <text evidence="2">The sequence shown here is derived from an EMBL/GenBank/DDBJ whole genome shotgun (WGS) entry which is preliminary data.</text>
</comment>
<protein>
    <submittedName>
        <fullName evidence="2">Uncharacterized protein</fullName>
    </submittedName>
</protein>
<feature type="transmembrane region" description="Helical" evidence="1">
    <location>
        <begin position="52"/>
        <end position="77"/>
    </location>
</feature>